<gene>
    <name evidence="1" type="ORF">DYBT9623_02254</name>
</gene>
<reference evidence="1 2" key="1">
    <citation type="submission" date="2021-04" db="EMBL/GenBank/DDBJ databases">
        <authorList>
            <person name="Rodrigo-Torres L."/>
            <person name="Arahal R. D."/>
            <person name="Lucena T."/>
        </authorList>
    </citation>
    <scope>NUCLEOTIDE SEQUENCE [LARGE SCALE GENOMIC DNA]</scope>
    <source>
        <strain evidence="1 2">CECT 9623</strain>
    </source>
</reference>
<evidence type="ECO:0008006" key="3">
    <source>
        <dbReference type="Google" id="ProtNLM"/>
    </source>
</evidence>
<keyword evidence="2" id="KW-1185">Reference proteome</keyword>
<accession>A0ABM8UPY2</accession>
<dbReference type="PROSITE" id="PS51257">
    <property type="entry name" value="PROKAR_LIPOPROTEIN"/>
    <property type="match status" value="1"/>
</dbReference>
<comment type="caution">
    <text evidence="1">The sequence shown here is derived from an EMBL/GenBank/DDBJ whole genome shotgun (WGS) entry which is preliminary data.</text>
</comment>
<organism evidence="1 2">
    <name type="scientific">Dyadobacter linearis</name>
    <dbReference type="NCBI Taxonomy" id="2823330"/>
    <lineage>
        <taxon>Bacteria</taxon>
        <taxon>Pseudomonadati</taxon>
        <taxon>Bacteroidota</taxon>
        <taxon>Cytophagia</taxon>
        <taxon>Cytophagales</taxon>
        <taxon>Spirosomataceae</taxon>
        <taxon>Dyadobacter</taxon>
    </lineage>
</organism>
<dbReference type="Proteomes" id="UP000679725">
    <property type="component" value="Unassembled WGS sequence"/>
</dbReference>
<evidence type="ECO:0000313" key="1">
    <source>
        <dbReference type="EMBL" id="CAG5069518.1"/>
    </source>
</evidence>
<evidence type="ECO:0000313" key="2">
    <source>
        <dbReference type="Proteomes" id="UP000679725"/>
    </source>
</evidence>
<proteinExistence type="predicted"/>
<name>A0ABM8UPY2_9BACT</name>
<dbReference type="EMBL" id="CAJRAU010000003">
    <property type="protein sequence ID" value="CAG5069518.1"/>
    <property type="molecule type" value="Genomic_DNA"/>
</dbReference>
<protein>
    <recommendedName>
        <fullName evidence="3">Lipoprotein</fullName>
    </recommendedName>
</protein>
<dbReference type="RefSeq" id="WP_215233628.1">
    <property type="nucleotide sequence ID" value="NZ_CAJRAU010000003.1"/>
</dbReference>
<sequence length="224" mass="25449">MLKTTTTLFSLLLFISCQHTPGPDSPGKSYYPLEAGTYSEFRVEKTVYSENQPTKKTDSQVRRLLGEAMNTDGQLIYPIHFSTRNAANEWKTDSVSAAWTNVNQAFEQENGKPIAKMYFPLTEGLKWDGSTYNSSNVSESIARDVDRPLEINGKYYPKTVTIIRQDDSTLLSRNKYIEIYAENVGLVMRERLNLQYCHSGDCIGKGVIESGWKEVFILEKFGKQ</sequence>